<dbReference type="OMA" id="CEEDILM"/>
<dbReference type="PROSITE" id="PS00915">
    <property type="entry name" value="PI3_4_KINASE_1"/>
    <property type="match status" value="1"/>
</dbReference>
<dbReference type="PANTHER" id="PTHR10048:SF15">
    <property type="entry name" value="PHOSPHATIDYLINOSITOL 4-KINASE ALPHA"/>
    <property type="match status" value="1"/>
</dbReference>
<evidence type="ECO:0000256" key="3">
    <source>
        <dbReference type="ARBA" id="ARBA00022777"/>
    </source>
</evidence>
<dbReference type="EC" id="2.7.1.67" evidence="5"/>
<dbReference type="GeneID" id="14907815"/>
<dbReference type="GO" id="GO:0004430">
    <property type="term" value="F:1-phosphatidylinositol 4-kinase activity"/>
    <property type="evidence" value="ECO:0007669"/>
    <property type="project" value="UniProtKB-EC"/>
</dbReference>
<accession>G0QSY8</accession>
<dbReference type="InterPro" id="IPR036940">
    <property type="entry name" value="PI3/4_kinase_cat_sf"/>
</dbReference>
<organism evidence="5 6">
    <name type="scientific">Ichthyophthirius multifiliis</name>
    <name type="common">White spot disease agent</name>
    <name type="synonym">Ich</name>
    <dbReference type="NCBI Taxonomy" id="5932"/>
    <lineage>
        <taxon>Eukaryota</taxon>
        <taxon>Sar</taxon>
        <taxon>Alveolata</taxon>
        <taxon>Ciliophora</taxon>
        <taxon>Intramacronucleata</taxon>
        <taxon>Oligohymenophorea</taxon>
        <taxon>Hymenostomatida</taxon>
        <taxon>Ophryoglenina</taxon>
        <taxon>Ichthyophthirius</taxon>
    </lineage>
</organism>
<dbReference type="OrthoDB" id="290439at2759"/>
<dbReference type="InterPro" id="IPR011009">
    <property type="entry name" value="Kinase-like_dom_sf"/>
</dbReference>
<sequence length="556" mass="64984">MSELIRKSPSLTLYILRKLSHSITKPQPYLKTLAQFIKASFKDHLNSSHFLELLIENFPDDLELMKENIYWRTPHIQIMLKYISQEYEKHVERNMDLDQQEFWTKVNSFFEQVTSVSGMLKPHYSKSEKRQIIKEQLTLIEVTQDIYMPTNPRYQIVSIKLDSGSPMQSAAKCPIMVTFYCRKYEGPDKYFQTKIGKKHKENRFNQIKILKQTQNVNFELVSDALLNDPFYQDEQQIIYDEKDQEAKINSLNPPLQIKQFPSQSNSASLKQSIKEDDLNGFLVSSATKSNYFFTHQNHILLSDLQDKVGDQYLQLGIIPPSEQKKKEQQLGQKKQPSQVSCIFKVFDDVRQDQLALQIITLFQGIFEKANVPLCVFPYKTISNRTGQNLDIGGIIECVKNAISRDQLGKTNQYRHNGNILINDKGHLIHIDFGFIFDISPGGNMKFESANFKLTKEMIQIMGGSKNSEAFQFYVNLTIKAFLVIRNYYEEIFNTIKLMLQSSLPCFLKNSMRELTKRFVLNKNDIDAARYMKDIIYDAFDKYTTRWYDDIQYIKQN</sequence>
<proteinExistence type="inferred from homology"/>
<feature type="domain" description="PI3K/PI4K catalytic" evidence="4">
    <location>
        <begin position="414"/>
        <end position="543"/>
    </location>
</feature>
<reference evidence="5 6" key="1">
    <citation type="submission" date="2011-07" db="EMBL/GenBank/DDBJ databases">
        <authorList>
            <person name="Coyne R."/>
            <person name="Brami D."/>
            <person name="Johnson J."/>
            <person name="Hostetler J."/>
            <person name="Hannick L."/>
            <person name="Clark T."/>
            <person name="Cassidy-Hanley D."/>
            <person name="Inman J."/>
        </authorList>
    </citation>
    <scope>NUCLEOTIDE SEQUENCE [LARGE SCALE GENOMIC DNA]</scope>
    <source>
        <strain evidence="5 6">G5</strain>
    </source>
</reference>
<dbReference type="PROSITE" id="PS50290">
    <property type="entry name" value="PI3_4_KINASE_3"/>
    <property type="match status" value="1"/>
</dbReference>
<comment type="similarity">
    <text evidence="1">Belongs to the PI3/PI4-kinase family. Type III PI4K subfamily.</text>
</comment>
<protein>
    <submittedName>
        <fullName evidence="5">Phosphatidylinositol 4-kinase, putative</fullName>
        <ecNumber evidence="5">2.7.1.67</ecNumber>
    </submittedName>
</protein>
<dbReference type="Proteomes" id="UP000008983">
    <property type="component" value="Unassembled WGS sequence"/>
</dbReference>
<dbReference type="AlphaFoldDB" id="G0QSY8"/>
<dbReference type="InParanoid" id="G0QSY8"/>
<dbReference type="GO" id="GO:0005886">
    <property type="term" value="C:plasma membrane"/>
    <property type="evidence" value="ECO:0007669"/>
    <property type="project" value="TreeGrafter"/>
</dbReference>
<name>G0QSY8_ICHMU</name>
<dbReference type="EMBL" id="GL983834">
    <property type="protein sequence ID" value="EGR31659.1"/>
    <property type="molecule type" value="Genomic_DNA"/>
</dbReference>
<evidence type="ECO:0000256" key="2">
    <source>
        <dbReference type="ARBA" id="ARBA00022679"/>
    </source>
</evidence>
<evidence type="ECO:0000259" key="4">
    <source>
        <dbReference type="PROSITE" id="PS50290"/>
    </source>
</evidence>
<dbReference type="SMART" id="SM00146">
    <property type="entry name" value="PI3Kc"/>
    <property type="match status" value="1"/>
</dbReference>
<dbReference type="InterPro" id="IPR018936">
    <property type="entry name" value="PI3/4_kinase_CS"/>
</dbReference>
<dbReference type="GO" id="GO:0005737">
    <property type="term" value="C:cytoplasm"/>
    <property type="evidence" value="ECO:0007669"/>
    <property type="project" value="TreeGrafter"/>
</dbReference>
<dbReference type="STRING" id="857967.G0QSY8"/>
<dbReference type="GO" id="GO:0048015">
    <property type="term" value="P:phosphatidylinositol-mediated signaling"/>
    <property type="evidence" value="ECO:0007669"/>
    <property type="project" value="TreeGrafter"/>
</dbReference>
<dbReference type="PANTHER" id="PTHR10048">
    <property type="entry name" value="PHOSPHATIDYLINOSITOL KINASE"/>
    <property type="match status" value="1"/>
</dbReference>
<keyword evidence="3" id="KW-0418">Kinase</keyword>
<dbReference type="eggNOG" id="KOG0902">
    <property type="taxonomic scope" value="Eukaryota"/>
</dbReference>
<dbReference type="SUPFAM" id="SSF56112">
    <property type="entry name" value="Protein kinase-like (PK-like)"/>
    <property type="match status" value="1"/>
</dbReference>
<dbReference type="InterPro" id="IPR015433">
    <property type="entry name" value="PI3/4_kinase"/>
</dbReference>
<keyword evidence="6" id="KW-1185">Reference proteome</keyword>
<dbReference type="Gene3D" id="3.30.1010.10">
    <property type="entry name" value="Phosphatidylinositol 3-kinase Catalytic Subunit, Chain A, domain 4"/>
    <property type="match status" value="1"/>
</dbReference>
<keyword evidence="2 5" id="KW-0808">Transferase</keyword>
<dbReference type="InterPro" id="IPR000403">
    <property type="entry name" value="PI3/4_kinase_cat_dom"/>
</dbReference>
<evidence type="ECO:0000256" key="1">
    <source>
        <dbReference type="ARBA" id="ARBA00006209"/>
    </source>
</evidence>
<evidence type="ECO:0000313" key="5">
    <source>
        <dbReference type="EMBL" id="EGR31659.1"/>
    </source>
</evidence>
<dbReference type="GO" id="GO:0046854">
    <property type="term" value="P:phosphatidylinositol phosphate biosynthetic process"/>
    <property type="evidence" value="ECO:0007669"/>
    <property type="project" value="InterPro"/>
</dbReference>
<gene>
    <name evidence="5" type="ORF">IMG5_104810</name>
</gene>
<evidence type="ECO:0000313" key="6">
    <source>
        <dbReference type="Proteomes" id="UP000008983"/>
    </source>
</evidence>
<dbReference type="Pfam" id="PF00454">
    <property type="entry name" value="PI3_PI4_kinase"/>
    <property type="match status" value="2"/>
</dbReference>
<dbReference type="Gene3D" id="1.10.1070.11">
    <property type="entry name" value="Phosphatidylinositol 3-/4-kinase, catalytic domain"/>
    <property type="match status" value="1"/>
</dbReference>
<dbReference type="RefSeq" id="XP_004035145.1">
    <property type="nucleotide sequence ID" value="XM_004035097.1"/>
</dbReference>